<dbReference type="InterPro" id="IPR001296">
    <property type="entry name" value="Glyco_trans_1"/>
</dbReference>
<feature type="domain" description="Glycosyl transferase family 1" evidence="2">
    <location>
        <begin position="262"/>
        <end position="390"/>
    </location>
</feature>
<evidence type="ECO:0000256" key="1">
    <source>
        <dbReference type="ARBA" id="ARBA00022679"/>
    </source>
</evidence>
<name>A0A4R2GPG5_9BACT</name>
<dbReference type="Proteomes" id="UP000295221">
    <property type="component" value="Unassembled WGS sequence"/>
</dbReference>
<dbReference type="RefSeq" id="WP_132432013.1">
    <property type="nucleotide sequence ID" value="NZ_SLWK01000001.1"/>
</dbReference>
<keyword evidence="4" id="KW-1185">Reference proteome</keyword>
<dbReference type="GO" id="GO:0016757">
    <property type="term" value="F:glycosyltransferase activity"/>
    <property type="evidence" value="ECO:0007669"/>
    <property type="project" value="InterPro"/>
</dbReference>
<keyword evidence="1 3" id="KW-0808">Transferase</keyword>
<accession>A0A4R2GPG5</accession>
<proteinExistence type="predicted"/>
<evidence type="ECO:0000259" key="2">
    <source>
        <dbReference type="Pfam" id="PF00534"/>
    </source>
</evidence>
<organism evidence="3 4">
    <name type="scientific">Natronoflexus pectinivorans</name>
    <dbReference type="NCBI Taxonomy" id="682526"/>
    <lineage>
        <taxon>Bacteria</taxon>
        <taxon>Pseudomonadati</taxon>
        <taxon>Bacteroidota</taxon>
        <taxon>Bacteroidia</taxon>
        <taxon>Marinilabiliales</taxon>
        <taxon>Marinilabiliaceae</taxon>
        <taxon>Natronoflexus</taxon>
    </lineage>
</organism>
<dbReference type="OrthoDB" id="9768685at2"/>
<reference evidence="3 4" key="1">
    <citation type="submission" date="2019-03" db="EMBL/GenBank/DDBJ databases">
        <title>Genomic Encyclopedia of Type Strains, Phase IV (KMG-IV): sequencing the most valuable type-strain genomes for metagenomic binning, comparative biology and taxonomic classification.</title>
        <authorList>
            <person name="Goeker M."/>
        </authorList>
    </citation>
    <scope>NUCLEOTIDE SEQUENCE [LARGE SCALE GENOMIC DNA]</scope>
    <source>
        <strain evidence="3 4">DSM 24179</strain>
    </source>
</reference>
<comment type="caution">
    <text evidence="3">The sequence shown here is derived from an EMBL/GenBank/DDBJ whole genome shotgun (WGS) entry which is preliminary data.</text>
</comment>
<dbReference type="GO" id="GO:0009103">
    <property type="term" value="P:lipopolysaccharide biosynthetic process"/>
    <property type="evidence" value="ECO:0007669"/>
    <property type="project" value="TreeGrafter"/>
</dbReference>
<dbReference type="EMBL" id="SLWK01000001">
    <property type="protein sequence ID" value="TCO11030.1"/>
    <property type="molecule type" value="Genomic_DNA"/>
</dbReference>
<dbReference type="AlphaFoldDB" id="A0A4R2GPG5"/>
<dbReference type="PANTHER" id="PTHR46401">
    <property type="entry name" value="GLYCOSYLTRANSFERASE WBBK-RELATED"/>
    <property type="match status" value="1"/>
</dbReference>
<evidence type="ECO:0000313" key="3">
    <source>
        <dbReference type="EMBL" id="TCO11030.1"/>
    </source>
</evidence>
<dbReference type="SUPFAM" id="SSF53756">
    <property type="entry name" value="UDP-Glycosyltransferase/glycogen phosphorylase"/>
    <property type="match status" value="1"/>
</dbReference>
<gene>
    <name evidence="3" type="ORF">EV194_101664</name>
</gene>
<dbReference type="Gene3D" id="3.40.50.2000">
    <property type="entry name" value="Glycogen Phosphorylase B"/>
    <property type="match status" value="2"/>
</dbReference>
<protein>
    <submittedName>
        <fullName evidence="3">Glycosyltransferase involved in cell wall biosynthesis</fullName>
    </submittedName>
</protein>
<sequence>MKEEKKEIKICLVSTSDRNGGAAIAANRLWFALKEHGINAKMLVQNKSLPDEDIISTSNNFFYKIKHFVQFASERLKVSTIIRDQKDRFAFSLACTGNNIHQHPAIKECDIIHLHWTNFGFLSLKTIENLLNLGKPVLWTFHDMWPFTGGCHYNGDCFRFIDRCGKCPMLKNRHPEDVSFNHLNNKHKLLSNSNLYISSPSKWFSDFAQTSALLKSKTIHTIPNTLNENIFKVYDKLECRKSLSLRTDCKYIAFGAPNIQDQRKGFDLLKTALESLTTEMSEKEIELLIFGKIKNKVEFPFKANYFEYISDEKMLATLYNAADVTVVPSRQETFGQTASESIACGTPVVAFDSSGVTEIVKHKTNGYLAESFSTEDLKNGILWILNHPNPEEIKNKTKLSFTDRFNSTLISVLQLNLYQQIIEKNNTK</sequence>
<dbReference type="Pfam" id="PF00534">
    <property type="entry name" value="Glycos_transf_1"/>
    <property type="match status" value="1"/>
</dbReference>
<evidence type="ECO:0000313" key="4">
    <source>
        <dbReference type="Proteomes" id="UP000295221"/>
    </source>
</evidence>
<dbReference type="PANTHER" id="PTHR46401:SF2">
    <property type="entry name" value="GLYCOSYLTRANSFERASE WBBK-RELATED"/>
    <property type="match status" value="1"/>
</dbReference>